<dbReference type="AlphaFoldDB" id="A0AAX4HGG0"/>
<accession>A0AAX4HGG0</accession>
<name>A0AAX4HGG0_9ASCO</name>
<protein>
    <recommendedName>
        <fullName evidence="2">SCA7 domain-containing protein</fullName>
    </recommendedName>
</protein>
<dbReference type="InterPro" id="IPR013243">
    <property type="entry name" value="SCA7_dom"/>
</dbReference>
<evidence type="ECO:0000313" key="3">
    <source>
        <dbReference type="EMBL" id="WPK27713.1"/>
    </source>
</evidence>
<dbReference type="Proteomes" id="UP001338582">
    <property type="component" value="Chromosome 7"/>
</dbReference>
<reference evidence="3 4" key="1">
    <citation type="submission" date="2023-10" db="EMBL/GenBank/DDBJ databases">
        <title>Draft Genome Sequence of Candida saopaulonensis from a very Premature Infant with Sepsis.</title>
        <authorList>
            <person name="Ning Y."/>
            <person name="Dai R."/>
            <person name="Xiao M."/>
            <person name="Xu Y."/>
            <person name="Yan Q."/>
            <person name="Zhang L."/>
        </authorList>
    </citation>
    <scope>NUCLEOTIDE SEQUENCE [LARGE SCALE GENOMIC DNA]</scope>
    <source>
        <strain evidence="3 4">19XY460</strain>
    </source>
</reference>
<feature type="compositionally biased region" description="Basic residues" evidence="1">
    <location>
        <begin position="7"/>
        <end position="16"/>
    </location>
</feature>
<feature type="region of interest" description="Disordered" evidence="1">
    <location>
        <begin position="1"/>
        <end position="22"/>
    </location>
</feature>
<dbReference type="RefSeq" id="XP_062880090.1">
    <property type="nucleotide sequence ID" value="XM_063024020.1"/>
</dbReference>
<evidence type="ECO:0000313" key="4">
    <source>
        <dbReference type="Proteomes" id="UP001338582"/>
    </source>
</evidence>
<evidence type="ECO:0000256" key="1">
    <source>
        <dbReference type="SAM" id="MobiDB-lite"/>
    </source>
</evidence>
<dbReference type="GeneID" id="88176169"/>
<evidence type="ECO:0000259" key="2">
    <source>
        <dbReference type="Pfam" id="PF08313"/>
    </source>
</evidence>
<organism evidence="3 4">
    <name type="scientific">Australozyma saopauloensis</name>
    <dbReference type="NCBI Taxonomy" id="291208"/>
    <lineage>
        <taxon>Eukaryota</taxon>
        <taxon>Fungi</taxon>
        <taxon>Dikarya</taxon>
        <taxon>Ascomycota</taxon>
        <taxon>Saccharomycotina</taxon>
        <taxon>Pichiomycetes</taxon>
        <taxon>Metschnikowiaceae</taxon>
        <taxon>Australozyma</taxon>
    </lineage>
</organism>
<proteinExistence type="predicted"/>
<gene>
    <name evidence="3" type="ORF">PUMCH_005110</name>
</gene>
<dbReference type="KEGG" id="asau:88176169"/>
<dbReference type="Pfam" id="PF08313">
    <property type="entry name" value="SCA7"/>
    <property type="match status" value="1"/>
</dbReference>
<dbReference type="EMBL" id="CP138900">
    <property type="protein sequence ID" value="WPK27713.1"/>
    <property type="molecule type" value="Genomic_DNA"/>
</dbReference>
<keyword evidence="4" id="KW-1185">Reference proteome</keyword>
<feature type="domain" description="SCA7" evidence="2">
    <location>
        <begin position="75"/>
        <end position="117"/>
    </location>
</feature>
<sequence>MSFFWHSRGHPSKPKHAPTTDKSLDKITITSPLRRIHRKDTKVMALSPVASRGGNRNFTPGLLRPQDILSIHTTHTDYICGVVKKRRTCKNSLYCTVHTLQERLAVYRTKPLHELMKDECLNRALYAERRNLAKTFFRCKAYWTGNQFSEDMAATCSHSSCSTNSSEHGFRESKHLSSLAAGKELTETRWSGELVKKLFLKRLACSHNRSRDDFVSYVFYKLEGYEILELDVRAREIEARFETSR</sequence>